<feature type="transmembrane region" description="Helical" evidence="1">
    <location>
        <begin position="56"/>
        <end position="74"/>
    </location>
</feature>
<sequence>MKLTLFSGRTGRVVIVLLLVLLMTVAMFAVASLFMAYDPDGHLTRSWLHQSRWGLFGWRIALYVGLALVWLLKVRPQAVRCWPQIRQRLPRTELLAVLFMLATEYVAWTSATQGG</sequence>
<accession>A0ABY5X7S9</accession>
<evidence type="ECO:0000313" key="2">
    <source>
        <dbReference type="EMBL" id="UWS33064.1"/>
    </source>
</evidence>
<dbReference type="RefSeq" id="WP_259825818.1">
    <property type="nucleotide sequence ID" value="NZ_CP103445.1"/>
</dbReference>
<name>A0ABY5X7S9_ERWPY</name>
<proteinExistence type="predicted"/>
<gene>
    <name evidence="2" type="ORF">NYP84_15895</name>
</gene>
<keyword evidence="1" id="KW-1133">Transmembrane helix</keyword>
<keyword evidence="1" id="KW-0472">Membrane</keyword>
<organism evidence="2 3">
    <name type="scientific">Erwinia pyrifoliae</name>
    <dbReference type="NCBI Taxonomy" id="79967"/>
    <lineage>
        <taxon>Bacteria</taxon>
        <taxon>Pseudomonadati</taxon>
        <taxon>Pseudomonadota</taxon>
        <taxon>Gammaproteobacteria</taxon>
        <taxon>Enterobacterales</taxon>
        <taxon>Erwiniaceae</taxon>
        <taxon>Erwinia</taxon>
    </lineage>
</organism>
<protein>
    <submittedName>
        <fullName evidence="2">Uncharacterized protein</fullName>
    </submittedName>
</protein>
<keyword evidence="3" id="KW-1185">Reference proteome</keyword>
<dbReference type="EMBL" id="CP103445">
    <property type="protein sequence ID" value="UWS33064.1"/>
    <property type="molecule type" value="Genomic_DNA"/>
</dbReference>
<evidence type="ECO:0000256" key="1">
    <source>
        <dbReference type="SAM" id="Phobius"/>
    </source>
</evidence>
<feature type="transmembrane region" description="Helical" evidence="1">
    <location>
        <begin position="12"/>
        <end position="36"/>
    </location>
</feature>
<keyword evidence="1" id="KW-0812">Transmembrane</keyword>
<reference evidence="2" key="1">
    <citation type="submission" date="2022-07" db="EMBL/GenBank/DDBJ databases">
        <title>Genetic diversity of Erwinia pyrifoliae.</title>
        <authorList>
            <person name="Park D.S."/>
            <person name="Ham H."/>
        </authorList>
    </citation>
    <scope>NUCLEOTIDE SEQUENCE</scope>
    <source>
        <strain evidence="2">CP201486</strain>
    </source>
</reference>
<feature type="transmembrane region" description="Helical" evidence="1">
    <location>
        <begin position="94"/>
        <end position="111"/>
    </location>
</feature>
<dbReference type="Proteomes" id="UP001058553">
    <property type="component" value="Chromosome"/>
</dbReference>
<evidence type="ECO:0000313" key="3">
    <source>
        <dbReference type="Proteomes" id="UP001058553"/>
    </source>
</evidence>